<gene>
    <name evidence="1" type="ORF">H7J73_03960</name>
</gene>
<name>A0ABT3C6U0_9MYCO</name>
<reference evidence="1 2" key="1">
    <citation type="journal article" date="2022" name="BMC Genomics">
        <title>Comparative genome analysis of mycobacteria focusing on tRNA and non-coding RNA.</title>
        <authorList>
            <person name="Behra P.R.K."/>
            <person name="Pettersson B.M.F."/>
            <person name="Ramesh M."/>
            <person name="Das S."/>
            <person name="Dasgupta S."/>
            <person name="Kirsebom L.A."/>
        </authorList>
    </citation>
    <scope>NUCLEOTIDE SEQUENCE [LARGE SCALE GENOMIC DNA]</scope>
    <source>
        <strain evidence="1 2">DSM 44078</strain>
    </source>
</reference>
<sequence length="161" mass="18017">MTDTPDFDRLSRNWTYWSELALLGDISTSTSCPDCAVRFSSDQYSVHLRFDGSWWIVDTVDDRNQRHDDTAKFSSYALAEKYLVWIWASAARSVVRAPSLGPALYGLGFASDVNATPISAGIYELRSTEGSAVLMEPYATIISHLIHKSQDEIEQMVRTGV</sequence>
<accession>A0ABT3C6U0</accession>
<evidence type="ECO:0000313" key="2">
    <source>
        <dbReference type="Proteomes" id="UP001526201"/>
    </source>
</evidence>
<proteinExistence type="predicted"/>
<comment type="caution">
    <text evidence="1">The sequence shown here is derived from an EMBL/GenBank/DDBJ whole genome shotgun (WGS) entry which is preliminary data.</text>
</comment>
<dbReference type="EMBL" id="JACKTY010000012">
    <property type="protein sequence ID" value="MCV7225189.1"/>
    <property type="molecule type" value="Genomic_DNA"/>
</dbReference>
<organism evidence="1 2">
    <name type="scientific">Mycolicibacterium komossense</name>
    <dbReference type="NCBI Taxonomy" id="1779"/>
    <lineage>
        <taxon>Bacteria</taxon>
        <taxon>Bacillati</taxon>
        <taxon>Actinomycetota</taxon>
        <taxon>Actinomycetes</taxon>
        <taxon>Mycobacteriales</taxon>
        <taxon>Mycobacteriaceae</taxon>
        <taxon>Mycolicibacterium</taxon>
    </lineage>
</organism>
<evidence type="ECO:0000313" key="1">
    <source>
        <dbReference type="EMBL" id="MCV7225189.1"/>
    </source>
</evidence>
<dbReference type="RefSeq" id="WP_264065924.1">
    <property type="nucleotide sequence ID" value="NZ_JACKTY010000012.1"/>
</dbReference>
<dbReference type="Proteomes" id="UP001526201">
    <property type="component" value="Unassembled WGS sequence"/>
</dbReference>
<keyword evidence="2" id="KW-1185">Reference proteome</keyword>
<protein>
    <submittedName>
        <fullName evidence="1">Uncharacterized protein</fullName>
    </submittedName>
</protein>